<dbReference type="PANTHER" id="PTHR30572">
    <property type="entry name" value="MEMBRANE COMPONENT OF TRANSPORTER-RELATED"/>
    <property type="match status" value="1"/>
</dbReference>
<dbReference type="InterPro" id="IPR025857">
    <property type="entry name" value="MacB_PCD"/>
</dbReference>
<dbReference type="InterPro" id="IPR050250">
    <property type="entry name" value="Macrolide_Exporter_MacB"/>
</dbReference>
<keyword evidence="4 6" id="KW-1133">Transmembrane helix</keyword>
<evidence type="ECO:0000256" key="5">
    <source>
        <dbReference type="ARBA" id="ARBA00023136"/>
    </source>
</evidence>
<dbReference type="PANTHER" id="PTHR30572:SF18">
    <property type="entry name" value="ABC-TYPE MACROLIDE FAMILY EXPORT SYSTEM PERMEASE COMPONENT 2"/>
    <property type="match status" value="1"/>
</dbReference>
<dbReference type="Pfam" id="PF12704">
    <property type="entry name" value="MacB_PCD"/>
    <property type="match status" value="1"/>
</dbReference>
<evidence type="ECO:0000259" key="7">
    <source>
        <dbReference type="Pfam" id="PF02687"/>
    </source>
</evidence>
<evidence type="ECO:0000256" key="3">
    <source>
        <dbReference type="ARBA" id="ARBA00022692"/>
    </source>
</evidence>
<keyword evidence="10" id="KW-1185">Reference proteome</keyword>
<feature type="domain" description="MacB-like periplasmic core" evidence="8">
    <location>
        <begin position="20"/>
        <end position="224"/>
    </location>
</feature>
<keyword evidence="5 6" id="KW-0472">Membrane</keyword>
<evidence type="ECO:0000256" key="1">
    <source>
        <dbReference type="ARBA" id="ARBA00004651"/>
    </source>
</evidence>
<dbReference type="EMBL" id="JACZZA010000001">
    <property type="protein sequence ID" value="MBE1158845.1"/>
    <property type="molecule type" value="Genomic_DNA"/>
</dbReference>
<feature type="domain" description="ABC3 transporter permease C-terminal" evidence="7">
    <location>
        <begin position="311"/>
        <end position="423"/>
    </location>
</feature>
<gene>
    <name evidence="9" type="ORF">IGX34_00515</name>
</gene>
<dbReference type="Pfam" id="PF02687">
    <property type="entry name" value="FtsX"/>
    <property type="match status" value="1"/>
</dbReference>
<comment type="subcellular location">
    <subcellularLocation>
        <location evidence="1">Cell membrane</location>
        <topology evidence="1">Multi-pass membrane protein</topology>
    </subcellularLocation>
</comment>
<accession>A0ABR9G494</accession>
<evidence type="ECO:0000313" key="10">
    <source>
        <dbReference type="Proteomes" id="UP000651010"/>
    </source>
</evidence>
<reference evidence="9 10" key="1">
    <citation type="submission" date="2020-09" db="EMBL/GenBank/DDBJ databases">
        <title>Dyella sp. 7MK23 isolated from forest soil.</title>
        <authorList>
            <person name="Fu J."/>
        </authorList>
    </citation>
    <scope>NUCLEOTIDE SEQUENCE [LARGE SCALE GENOMIC DNA]</scope>
    <source>
        <strain evidence="9 10">7MK23</strain>
    </source>
</reference>
<evidence type="ECO:0000256" key="4">
    <source>
        <dbReference type="ARBA" id="ARBA00022989"/>
    </source>
</evidence>
<name>A0ABR9G494_9GAMM</name>
<evidence type="ECO:0000256" key="6">
    <source>
        <dbReference type="SAM" id="Phobius"/>
    </source>
</evidence>
<proteinExistence type="predicted"/>
<dbReference type="InterPro" id="IPR003838">
    <property type="entry name" value="ABC3_permease_C"/>
</dbReference>
<feature type="transmembrane region" description="Helical" evidence="6">
    <location>
        <begin position="350"/>
        <end position="374"/>
    </location>
</feature>
<organism evidence="9 10">
    <name type="scientific">Dyella acidiphila</name>
    <dbReference type="NCBI Taxonomy" id="2775866"/>
    <lineage>
        <taxon>Bacteria</taxon>
        <taxon>Pseudomonadati</taxon>
        <taxon>Pseudomonadota</taxon>
        <taxon>Gammaproteobacteria</taxon>
        <taxon>Lysobacterales</taxon>
        <taxon>Rhodanobacteraceae</taxon>
        <taxon>Dyella</taxon>
    </lineage>
</organism>
<feature type="transmembrane region" description="Helical" evidence="6">
    <location>
        <begin position="394"/>
        <end position="416"/>
    </location>
</feature>
<evidence type="ECO:0000256" key="2">
    <source>
        <dbReference type="ARBA" id="ARBA00022475"/>
    </source>
</evidence>
<feature type="transmembrane region" description="Helical" evidence="6">
    <location>
        <begin position="21"/>
        <end position="44"/>
    </location>
</feature>
<sequence length="433" mass="47661">MFAYYLDLALRSLKRNKVLTALMVLALALGIGASMTTLTLLRLLSGNPLPEKSSQLFYVQLDPYPKDHPFSRSDKLPWLLTYVDAMNLLHAHRAPRQAAVAMSRMKLTPTTTQKRPFFSDGVMTTADFFGMFEAPFQYGGGWSAADDETRAKVVVIAEALNNRLFGGANSVGRMLRINDQDFRIIGVLRHWSPQPHFYSLYLGGRNYGDGDAVFVPLTSARAAALDPINEFSYGDGNREVLETAPVIWLGFWAQLPDKSAASAYASFLTAYAQQQVELGRFQRPRSSLSTLMHWLDSQHVVPDNVRMQTGLAFSFLLICIVNTVGLLLAKCLRRSKEIGVRRALGASRPAIFAQFMVEAGLIGIAGGAFGLLFAEFGLWCIRRQPAEYASLAHLNLSMFACTFAVALIASLIAGILPAWRACVITPAPQLKSA</sequence>
<comment type="caution">
    <text evidence="9">The sequence shown here is derived from an EMBL/GenBank/DDBJ whole genome shotgun (WGS) entry which is preliminary data.</text>
</comment>
<dbReference type="RefSeq" id="WP_192553712.1">
    <property type="nucleotide sequence ID" value="NZ_JACZZA010000001.1"/>
</dbReference>
<evidence type="ECO:0000259" key="8">
    <source>
        <dbReference type="Pfam" id="PF12704"/>
    </source>
</evidence>
<dbReference type="Proteomes" id="UP000651010">
    <property type="component" value="Unassembled WGS sequence"/>
</dbReference>
<feature type="transmembrane region" description="Helical" evidence="6">
    <location>
        <begin position="310"/>
        <end position="329"/>
    </location>
</feature>
<evidence type="ECO:0000313" key="9">
    <source>
        <dbReference type="EMBL" id="MBE1158845.1"/>
    </source>
</evidence>
<keyword evidence="2" id="KW-1003">Cell membrane</keyword>
<keyword evidence="3 6" id="KW-0812">Transmembrane</keyword>
<protein>
    <submittedName>
        <fullName evidence="9">ABC transporter permease</fullName>
    </submittedName>
</protein>